<evidence type="ECO:0000256" key="5">
    <source>
        <dbReference type="ARBA" id="ARBA00022832"/>
    </source>
</evidence>
<dbReference type="SUPFAM" id="SSF47336">
    <property type="entry name" value="ACP-like"/>
    <property type="match status" value="1"/>
</dbReference>
<dbReference type="InterPro" id="IPR003231">
    <property type="entry name" value="ACP"/>
</dbReference>
<evidence type="ECO:0000256" key="1">
    <source>
        <dbReference type="ARBA" id="ARBA00003180"/>
    </source>
</evidence>
<dbReference type="InterPro" id="IPR036736">
    <property type="entry name" value="ACP-like_sf"/>
</dbReference>
<comment type="PTM">
    <text evidence="10">4'-phosphopantetheine is transferred from CoA to a specific serine of apo-ACP by AcpS. This modification is essential for activity because fatty acids are bound in thioester linkage to the sulfhydryl of the prosthetic group.</text>
</comment>
<comment type="PTM">
    <text evidence="12">4'-phosphopantetheine is transferred from CoA to a specific serine of apo-ACP by acpS.</text>
</comment>
<keyword evidence="6" id="KW-0809">Transit peptide</keyword>
<keyword evidence="8 10" id="KW-0275">Fatty acid biosynthesis</keyword>
<dbReference type="EMBL" id="JGVH01000007">
    <property type="protein sequence ID" value="KER04507.1"/>
    <property type="molecule type" value="Genomic_DNA"/>
</dbReference>
<proteinExistence type="inferred from homology"/>
<dbReference type="InterPro" id="IPR044813">
    <property type="entry name" value="ACP_chloroplastic"/>
</dbReference>
<evidence type="ECO:0000256" key="3">
    <source>
        <dbReference type="ARBA" id="ARBA00022516"/>
    </source>
</evidence>
<evidence type="ECO:0000256" key="6">
    <source>
        <dbReference type="ARBA" id="ARBA00022946"/>
    </source>
</evidence>
<protein>
    <recommendedName>
        <fullName evidence="10 11">Acyl carrier protein</fullName>
        <shortName evidence="10">ACP</shortName>
    </recommendedName>
</protein>
<evidence type="ECO:0000259" key="13">
    <source>
        <dbReference type="PROSITE" id="PS50075"/>
    </source>
</evidence>
<evidence type="ECO:0000313" key="14">
    <source>
        <dbReference type="EMBL" id="KER04507.1"/>
    </source>
</evidence>
<keyword evidence="10" id="KW-0963">Cytoplasm</keyword>
<dbReference type="UniPathway" id="UPA00094"/>
<evidence type="ECO:0000256" key="4">
    <source>
        <dbReference type="ARBA" id="ARBA00022553"/>
    </source>
</evidence>
<dbReference type="UniPathway" id="UPA00360"/>
<dbReference type="NCBIfam" id="NF002150">
    <property type="entry name" value="PRK00982.1-4"/>
    <property type="match status" value="1"/>
</dbReference>
<comment type="caution">
    <text evidence="14">The sequence shown here is derived from an EMBL/GenBank/DDBJ whole genome shotgun (WGS) entry which is preliminary data.</text>
</comment>
<evidence type="ECO:0000256" key="11">
    <source>
        <dbReference type="NCBIfam" id="TIGR00517"/>
    </source>
</evidence>
<dbReference type="Gene3D" id="1.10.1200.10">
    <property type="entry name" value="ACP-like"/>
    <property type="match status" value="1"/>
</dbReference>
<dbReference type="NCBIfam" id="NF002148">
    <property type="entry name" value="PRK00982.1-2"/>
    <property type="match status" value="1"/>
</dbReference>
<dbReference type="GO" id="GO:0016020">
    <property type="term" value="C:membrane"/>
    <property type="evidence" value="ECO:0007669"/>
    <property type="project" value="GOC"/>
</dbReference>
<evidence type="ECO:0000256" key="12">
    <source>
        <dbReference type="RuleBase" id="RU003545"/>
    </source>
</evidence>
<comment type="similarity">
    <text evidence="10">Belongs to the acyl carrier protein (ACP) family.</text>
</comment>
<dbReference type="GO" id="GO:0036104">
    <property type="term" value="P:Kdo2-lipid A biosynthetic process"/>
    <property type="evidence" value="ECO:0007669"/>
    <property type="project" value="UniProtKB-UniPathway"/>
</dbReference>
<evidence type="ECO:0000313" key="15">
    <source>
        <dbReference type="Proteomes" id="UP000028002"/>
    </source>
</evidence>
<dbReference type="PANTHER" id="PTHR46153">
    <property type="entry name" value="ACYL CARRIER PROTEIN"/>
    <property type="match status" value="1"/>
</dbReference>
<dbReference type="RefSeq" id="WP_021325790.1">
    <property type="nucleotide sequence ID" value="NZ_CAWLUD010000007.1"/>
</dbReference>
<comment type="subcellular location">
    <subcellularLocation>
        <location evidence="10">Cytoplasm</location>
    </subcellularLocation>
</comment>
<comment type="pathway">
    <text evidence="9">Glycolipid biosynthesis; KDO(2)-lipid A biosynthesis.</text>
</comment>
<dbReference type="HAMAP" id="MF_01217">
    <property type="entry name" value="Acyl_carrier"/>
    <property type="match status" value="1"/>
</dbReference>
<feature type="modified residue" description="O-(pantetheine 4'-phosphoryl)serine" evidence="10">
    <location>
        <position position="36"/>
    </location>
</feature>
<dbReference type="GO" id="GO:0000036">
    <property type="term" value="F:acyl carrier activity"/>
    <property type="evidence" value="ECO:0007669"/>
    <property type="project" value="UniProtKB-UniRule"/>
</dbReference>
<keyword evidence="4 10" id="KW-0597">Phosphoprotein</keyword>
<comment type="pathway">
    <text evidence="10 12">Lipid metabolism; fatty acid biosynthesis.</text>
</comment>
<dbReference type="NCBIfam" id="TIGR00517">
    <property type="entry name" value="acyl_carrier"/>
    <property type="match status" value="1"/>
</dbReference>
<feature type="domain" description="Carrier" evidence="13">
    <location>
        <begin position="2"/>
        <end position="76"/>
    </location>
</feature>
<organism evidence="14 15">
    <name type="scientific">Photorhabdus temperata subsp. temperata Meg1</name>
    <dbReference type="NCBI Taxonomy" id="1393735"/>
    <lineage>
        <taxon>Bacteria</taxon>
        <taxon>Pseudomonadati</taxon>
        <taxon>Pseudomonadota</taxon>
        <taxon>Gammaproteobacteria</taxon>
        <taxon>Enterobacterales</taxon>
        <taxon>Morganellaceae</taxon>
        <taxon>Photorhabdus</taxon>
    </lineage>
</organism>
<dbReference type="PROSITE" id="PS00012">
    <property type="entry name" value="PHOSPHOPANTETHEINE"/>
    <property type="match status" value="1"/>
</dbReference>
<comment type="function">
    <text evidence="1 10 12">Carrier of the growing fatty acid chain in fatty acid biosynthesis.</text>
</comment>
<evidence type="ECO:0000256" key="10">
    <source>
        <dbReference type="HAMAP-Rule" id="MF_01217"/>
    </source>
</evidence>
<keyword evidence="7 10" id="KW-0443">Lipid metabolism</keyword>
<dbReference type="SMART" id="SM00823">
    <property type="entry name" value="PKS_PP"/>
    <property type="match status" value="1"/>
</dbReference>
<dbReference type="AlphaFoldDB" id="A0A081S0Q4"/>
<evidence type="ECO:0000256" key="7">
    <source>
        <dbReference type="ARBA" id="ARBA00023098"/>
    </source>
</evidence>
<dbReference type="InterPro" id="IPR006162">
    <property type="entry name" value="Ppantetheine_attach_site"/>
</dbReference>
<dbReference type="PROSITE" id="PS50075">
    <property type="entry name" value="CARRIER"/>
    <property type="match status" value="1"/>
</dbReference>
<dbReference type="GO" id="GO:0005737">
    <property type="term" value="C:cytoplasm"/>
    <property type="evidence" value="ECO:0007669"/>
    <property type="project" value="UniProtKB-SubCell"/>
</dbReference>
<reference evidence="14 15" key="1">
    <citation type="submission" date="2014-03" db="EMBL/GenBank/DDBJ databases">
        <title>Draft Genome of Photorhabdus temperata Meg1.</title>
        <authorList>
            <person name="Hurst S.G.IV."/>
            <person name="Morris K."/>
            <person name="Thomas K."/>
            <person name="Tisa L.S."/>
        </authorList>
    </citation>
    <scope>NUCLEOTIDE SEQUENCE [LARGE SCALE GENOMIC DNA]</scope>
    <source>
        <strain evidence="14 15">Meg1</strain>
    </source>
</reference>
<keyword evidence="5 10" id="KW-0276">Fatty acid metabolism</keyword>
<accession>A0A081S0Q4</accession>
<keyword evidence="3 10" id="KW-0444">Lipid biosynthesis</keyword>
<dbReference type="PATRIC" id="fig|1393735.3.peg.815"/>
<gene>
    <name evidence="10" type="primary">acpP</name>
    <name evidence="14" type="ORF">MEG1DRAFT_00796</name>
</gene>
<keyword evidence="2 10" id="KW-0596">Phosphopantetheine</keyword>
<dbReference type="PANTHER" id="PTHR46153:SF2">
    <property type="entry name" value="ACYL CARRIER PROTEIN"/>
    <property type="match status" value="1"/>
</dbReference>
<evidence type="ECO:0000256" key="2">
    <source>
        <dbReference type="ARBA" id="ARBA00022450"/>
    </source>
</evidence>
<dbReference type="InterPro" id="IPR009081">
    <property type="entry name" value="PP-bd_ACP"/>
</dbReference>
<dbReference type="Pfam" id="PF00550">
    <property type="entry name" value="PP-binding"/>
    <property type="match status" value="1"/>
</dbReference>
<dbReference type="InterPro" id="IPR020806">
    <property type="entry name" value="PKS_PP-bd"/>
</dbReference>
<sequence>MENLENHVKNVVAEQLGIPETQILTTQTFEELGADSLDSVELIMALEERFEITIDDTEAEKMVTVQNAIDCIRLKLESAS</sequence>
<evidence type="ECO:0000256" key="8">
    <source>
        <dbReference type="ARBA" id="ARBA00023160"/>
    </source>
</evidence>
<evidence type="ECO:0000256" key="9">
    <source>
        <dbReference type="ARBA" id="ARBA00024328"/>
    </source>
</evidence>
<dbReference type="Proteomes" id="UP000028002">
    <property type="component" value="Unassembled WGS sequence"/>
</dbReference>
<name>A0A081S0Q4_PHOTE</name>
<dbReference type="GO" id="GO:0031177">
    <property type="term" value="F:phosphopantetheine binding"/>
    <property type="evidence" value="ECO:0007669"/>
    <property type="project" value="InterPro"/>
</dbReference>